<reference evidence="1" key="1">
    <citation type="submission" date="2021-02" db="EMBL/GenBank/DDBJ databases">
        <authorList>
            <person name="Nowell W R."/>
        </authorList>
    </citation>
    <scope>NUCLEOTIDE SEQUENCE</scope>
</reference>
<evidence type="ECO:0000313" key="1">
    <source>
        <dbReference type="EMBL" id="CAF4306898.1"/>
    </source>
</evidence>
<dbReference type="EMBL" id="CAJOBF010011515">
    <property type="protein sequence ID" value="CAF4306898.1"/>
    <property type="molecule type" value="Genomic_DNA"/>
</dbReference>
<sequence length="133" mass="15725">MSEKFYHGDPNRDNNFWVHPRDKPVQNPDWDTYDASYLCNNWIVQNNLPFLLEYYVSYRSKKCIAVTLYLPYISLPTSSIIHEGKSILSYHGDFNRDNHFWVYPSYKPLHNPAWDTYDASELCNNYTNLGTSS</sequence>
<name>A0A820IG81_9BILA</name>
<comment type="caution">
    <text evidence="1">The sequence shown here is derived from an EMBL/GenBank/DDBJ whole genome shotgun (WGS) entry which is preliminary data.</text>
</comment>
<dbReference type="AlphaFoldDB" id="A0A820IG81"/>
<accession>A0A820IG81</accession>
<organism evidence="1 2">
    <name type="scientific">Rotaria magnacalcarata</name>
    <dbReference type="NCBI Taxonomy" id="392030"/>
    <lineage>
        <taxon>Eukaryota</taxon>
        <taxon>Metazoa</taxon>
        <taxon>Spiralia</taxon>
        <taxon>Gnathifera</taxon>
        <taxon>Rotifera</taxon>
        <taxon>Eurotatoria</taxon>
        <taxon>Bdelloidea</taxon>
        <taxon>Philodinida</taxon>
        <taxon>Philodinidae</taxon>
        <taxon>Rotaria</taxon>
    </lineage>
</organism>
<dbReference type="Proteomes" id="UP000663842">
    <property type="component" value="Unassembled WGS sequence"/>
</dbReference>
<proteinExistence type="predicted"/>
<evidence type="ECO:0000313" key="2">
    <source>
        <dbReference type="Proteomes" id="UP000663842"/>
    </source>
</evidence>
<protein>
    <submittedName>
        <fullName evidence="1">Uncharacterized protein</fullName>
    </submittedName>
</protein>
<gene>
    <name evidence="1" type="ORF">UXM345_LOCUS33729</name>
</gene>